<sequence length="328" mass="35547">ALAEMGALLEDFLVEHQDEMGGVIGLGGSCNTALVTRGMRRLPVGLPKIMVSTVASGDVAPYVGATDICMMPSVVDVQGLNVISRKILGNAASAIMGMASHPAAEEEDHRSLVGLTMFGVTTPCVQQVCDLLDSSCEPLVFHATGTGGKCMEKLIDSNMIHGVLDITLTEVCDLMMGGIMSAGEDRIGAVIRSKVPCVFSVGALDMVNFAALPTVPDKYKDRNLYVHNENVTLMRTTVEENERMGRWIGEKLNQCEGKVRMLLPEKGVSAIDAPGMPFYSPEADEALFKTLEETVHQTEDRKIIRLPYHINDKEFAEALKKNFDEITA</sequence>
<keyword evidence="3" id="KW-0067">ATP-binding</keyword>
<dbReference type="PANTHER" id="PTHR31862">
    <property type="entry name" value="UPF0261 DOMAIN PROTEIN (AFU_ORTHOLOGUE AFUA_1G10120)"/>
    <property type="match status" value="1"/>
</dbReference>
<dbReference type="RefSeq" id="WP_304122743.1">
    <property type="nucleotide sequence ID" value="NZ_DYZA01000170.1"/>
</dbReference>
<evidence type="ECO:0000259" key="1">
    <source>
        <dbReference type="Pfam" id="PF06792"/>
    </source>
</evidence>
<dbReference type="Gene3D" id="3.40.50.12020">
    <property type="entry name" value="Uncharacterised protein family UPF0261, NN domain"/>
    <property type="match status" value="1"/>
</dbReference>
<reference evidence="3" key="1">
    <citation type="journal article" date="2021" name="PeerJ">
        <title>Extensive microbial diversity within the chicken gut microbiome revealed by metagenomics and culture.</title>
        <authorList>
            <person name="Gilroy R."/>
            <person name="Ravi A."/>
            <person name="Getino M."/>
            <person name="Pursley I."/>
            <person name="Horton D.L."/>
            <person name="Alikhan N.F."/>
            <person name="Baker D."/>
            <person name="Gharbi K."/>
            <person name="Hall N."/>
            <person name="Watson M."/>
            <person name="Adriaenssens E.M."/>
            <person name="Foster-Nyarko E."/>
            <person name="Jarju S."/>
            <person name="Secka A."/>
            <person name="Antonio M."/>
            <person name="Oren A."/>
            <person name="Chaudhuri R.R."/>
            <person name="La Ragione R."/>
            <person name="Hildebrand F."/>
            <person name="Pallen M.J."/>
        </authorList>
    </citation>
    <scope>NUCLEOTIDE SEQUENCE</scope>
    <source>
        <strain evidence="3">ChiGjej2B2-19336</strain>
    </source>
</reference>
<protein>
    <submittedName>
        <fullName evidence="3">Tm-1-like ATP-binding domain-containing protein</fullName>
    </submittedName>
</protein>
<dbReference type="Pfam" id="PF23189">
    <property type="entry name" value="UPF0261_C"/>
    <property type="match status" value="1"/>
</dbReference>
<proteinExistence type="predicted"/>
<dbReference type="PANTHER" id="PTHR31862:SF1">
    <property type="entry name" value="UPF0261 DOMAIN PROTEIN (AFU_ORTHOLOGUE AFUA_1G10120)"/>
    <property type="match status" value="1"/>
</dbReference>
<dbReference type="CDD" id="cd15488">
    <property type="entry name" value="Tm-1-like"/>
    <property type="match status" value="1"/>
</dbReference>
<dbReference type="InterPro" id="IPR056778">
    <property type="entry name" value="UPF0261_C"/>
</dbReference>
<evidence type="ECO:0000313" key="4">
    <source>
        <dbReference type="Proteomes" id="UP000698963"/>
    </source>
</evidence>
<comment type="caution">
    <text evidence="3">The sequence shown here is derived from an EMBL/GenBank/DDBJ whole genome shotgun (WGS) entry which is preliminary data.</text>
</comment>
<organism evidence="3 4">
    <name type="scientific">Mailhella massiliensis</name>
    <dbReference type="NCBI Taxonomy" id="1903261"/>
    <lineage>
        <taxon>Bacteria</taxon>
        <taxon>Pseudomonadati</taxon>
        <taxon>Thermodesulfobacteriota</taxon>
        <taxon>Desulfovibrionia</taxon>
        <taxon>Desulfovibrionales</taxon>
        <taxon>Desulfovibrionaceae</taxon>
        <taxon>Mailhella</taxon>
    </lineage>
</organism>
<dbReference type="Pfam" id="PF06792">
    <property type="entry name" value="UPF0261"/>
    <property type="match status" value="1"/>
</dbReference>
<feature type="domain" description="UPF0261" evidence="1">
    <location>
        <begin position="4"/>
        <end position="101"/>
    </location>
</feature>
<dbReference type="Proteomes" id="UP000698963">
    <property type="component" value="Unassembled WGS sequence"/>
</dbReference>
<reference evidence="3" key="2">
    <citation type="submission" date="2021-09" db="EMBL/GenBank/DDBJ databases">
        <authorList>
            <person name="Gilroy R."/>
        </authorList>
    </citation>
    <scope>NUCLEOTIDE SEQUENCE</scope>
    <source>
        <strain evidence="3">ChiGjej2B2-19336</strain>
    </source>
</reference>
<dbReference type="EMBL" id="DYZA01000170">
    <property type="protein sequence ID" value="HJD97696.1"/>
    <property type="molecule type" value="Genomic_DNA"/>
</dbReference>
<feature type="domain" description="UPF0261" evidence="2">
    <location>
        <begin position="110"/>
        <end position="326"/>
    </location>
</feature>
<evidence type="ECO:0000313" key="3">
    <source>
        <dbReference type="EMBL" id="HJD97696.1"/>
    </source>
</evidence>
<keyword evidence="3" id="KW-0547">Nucleotide-binding</keyword>
<dbReference type="GO" id="GO:0005524">
    <property type="term" value="F:ATP binding"/>
    <property type="evidence" value="ECO:0007669"/>
    <property type="project" value="UniProtKB-KW"/>
</dbReference>
<dbReference type="InterPro" id="IPR044122">
    <property type="entry name" value="UPF0261_N"/>
</dbReference>
<feature type="non-terminal residue" evidence="3">
    <location>
        <position position="1"/>
    </location>
</feature>
<accession>A0A921AXF7</accession>
<dbReference type="InterPro" id="IPR051353">
    <property type="entry name" value="Tobamovirus_resist_UPF0261"/>
</dbReference>
<evidence type="ECO:0000259" key="2">
    <source>
        <dbReference type="Pfam" id="PF23189"/>
    </source>
</evidence>
<dbReference type="NCBIfam" id="NF002674">
    <property type="entry name" value="PRK02399.1-2"/>
    <property type="match status" value="1"/>
</dbReference>
<dbReference type="Gene3D" id="3.40.50.12030">
    <property type="entry name" value="Uncharacterised protein family UPF0261, NC domain"/>
    <property type="match status" value="1"/>
</dbReference>
<gene>
    <name evidence="3" type="ORF">K8W16_08640</name>
</gene>
<name>A0A921AXF7_9BACT</name>
<dbReference type="AlphaFoldDB" id="A0A921AXF7"/>